<dbReference type="SUPFAM" id="SSF48371">
    <property type="entry name" value="ARM repeat"/>
    <property type="match status" value="1"/>
</dbReference>
<dbReference type="GO" id="GO:0015031">
    <property type="term" value="P:protein transport"/>
    <property type="evidence" value="ECO:0007669"/>
    <property type="project" value="UniProtKB-KW"/>
</dbReference>
<feature type="domain" description="DOP1 N-terminal" evidence="7">
    <location>
        <begin position="27"/>
        <end position="316"/>
    </location>
</feature>
<feature type="domain" description="DOP1-like C-terminal" evidence="9">
    <location>
        <begin position="1296"/>
        <end position="1784"/>
    </location>
</feature>
<sequence length="1804" mass="200009">MSEQQTKSTIIAHARDTLSIPDTLANDSKYKKYVAQVDKCLATFDNVHEWADFIAFLTKLLKAFQSYMQFKEIPRKLVVAKRLAQCLNPALPNGVHQRALDVYAHLLAVLGLDGLKQDLLLWSSGLFPFFEYAATSVKPALLNLYDTHFLPLGNSLRPATRALILALLPGLEEEAGEFFDKVLALLDRLSGMVGPAFFFQNVWLVLVTSPTARAPALNLLMRRLPKLGPDDDLSSVVGNDVGLMIRAFAAALEDDNMLVRRGTLELLCSTLRMDGAIMKKSQPPDRAILMRAAAGVVLRRDLSLSRRLFAWLLGNSEQPAAQVTYLKANGLDLLVSTLQDDMYGLDDTGDTRPFKIFVSLLDRWEIGGPLTESLVIDAFSALKNALERSPDNLDIITAASTLYEAIEPQILWQQLYTTARSEILDGSSHLKALEMISFILSTFKTHDPEVQSIHLPAVVTALTELCRALVIRQPGTSQFNAIQNTLQMVSDAISHIPSSALLEKLDLSQAAPILEPLMSPLSPTDTKITPPAFEQQQIETPPLSPPVYGAIGRADTFYGMATLGGCESLVPERALDSVPFYSLFEDAVTMCKSSFIKAGSGLMSSLLIRLKDKSDVSVTVEWEPQRWVEDIMRELQNVRRLSFAVVDSVIGLVIRLCRSSLVTPALTIEKRSQAEALVTLLLGYLRPEYTPYHVRAVQLLWELQAIVTHHEFESVVAKTMSSQKLGQSNAYEAFGVLWRLTDDSLVPGYRCKTALLIVLDTLKSDDIHIRRVGETWMRCSLKSYIRVIEPVLFDLLDPSIKRTSATFAFNGRDTRGFTYERPMDQRKLTYILESLLSVIRYGGQGFGRVARTTPIQRTLYPGLMARAEAAQVAHPNATFLDVLVDVLLRVIQSEPKPQLVAQMQTLNGYLHTVALDTLQAIVSRGEVDLPTLETIEATIVSKLYMSVHTNRVDLQNKLLHVLHSTIFAVTSTPILTPGTAPGSPRLAPGKIAPLPGSSVEELASSDSQPAKLPGSINPLLIQTIIDGITRTSHTPILQHWIDFVLMTIPHFQQPQSQVVLPLIDCICKQLQVALNSIQELIQARRTAEVDHTSHVTDAEVIVLLNALERLILLATARNTEPGPTEEDDTASEKESTGLFGIVTTVFNSDSHFNTAAEKIIPLSPTYRCLFDSISVLHSLWIASAWNPSSPPHAIDESISLTYGRARMRCRKVFERIFRVQSTDVLEILVDCWDKGEGLPDMTLRTFEIVDILATSAQTVIHMLCESISMRSTGPGDRGRRGSVGNTTLPDTTLFKFMQEYLVKLESPIVNQVWGRLMSLLKDITANIPAHRSQVFPALKCLIAAAEKQAMTTALDDRRTKKDLQDIMTKLIDACLQASGRSVDGLSSRRSTREALASGSANGRASPLSIHKAKMDSIINEKVVASPADDSARVAAAWETDLPDEINLFFARRLIPNLRKFLVENDKVINVCTNIVYYVINPAIRSKVKNAIDNQPTIMAMMEEIVKQQVAVRAWRPPLAEAFDDQRFFARDPDAGLAWCPLIRAYVLSDKLAIPDIVGRVTTTLSNNIFTNREAEALARTISLRRLSFAIYCGDTNGCLTQLPSIQEKLVELLRWTSAEPIVHSEVLLCVRILLCRLSPHNLSSFWPVILTELIRIFASALVDPPTDGSDELLLLLAACKCVDLMLVLQTPEFQIHQWMFVTDTVDAVYRPDAWAPISLMDQLAEVIGSLPKLEQRTASMQETFTSRASKRRPLLGAVRRAERLGDLVPFFSHVSIALYEGVYAGAGPDTDEIERGLLEEMFSG</sequence>
<dbReference type="InterPro" id="IPR007249">
    <property type="entry name" value="DOP1_N"/>
</dbReference>
<accession>A0A0K6GCR5</accession>
<keyword evidence="5" id="KW-0472">Membrane</keyword>
<protein>
    <submittedName>
        <fullName evidence="10">Protein dopey [Aspergillus nidulans FGSC A4]</fullName>
    </submittedName>
</protein>
<evidence type="ECO:0000256" key="2">
    <source>
        <dbReference type="ARBA" id="ARBA00022448"/>
    </source>
</evidence>
<dbReference type="GO" id="GO:0005829">
    <property type="term" value="C:cytosol"/>
    <property type="evidence" value="ECO:0007669"/>
    <property type="project" value="GOC"/>
</dbReference>
<comment type="similarity">
    <text evidence="6">Belongs to the DOP1 family.</text>
</comment>
<evidence type="ECO:0000259" key="9">
    <source>
        <dbReference type="Pfam" id="PF24598"/>
    </source>
</evidence>
<dbReference type="InterPro" id="IPR016024">
    <property type="entry name" value="ARM-type_fold"/>
</dbReference>
<evidence type="ECO:0000256" key="3">
    <source>
        <dbReference type="ARBA" id="ARBA00022927"/>
    </source>
</evidence>
<reference evidence="10 11" key="1">
    <citation type="submission" date="2015-07" db="EMBL/GenBank/DDBJ databases">
        <authorList>
            <person name="Noorani M."/>
        </authorList>
    </citation>
    <scope>NUCLEOTIDE SEQUENCE [LARGE SCALE GENOMIC DNA]</scope>
    <source>
        <strain evidence="10">BBA 69670</strain>
    </source>
</reference>
<dbReference type="PANTHER" id="PTHR14042">
    <property type="entry name" value="DOPEY-RELATED"/>
    <property type="match status" value="1"/>
</dbReference>
<dbReference type="PANTHER" id="PTHR14042:SF24">
    <property type="entry name" value="PROTEIN DOPEY-1 HOMOLOG"/>
    <property type="match status" value="1"/>
</dbReference>
<keyword evidence="3" id="KW-0653">Protein transport</keyword>
<gene>
    <name evidence="10" type="ORF">RSOLAG22IIIB_06261</name>
</gene>
<dbReference type="GO" id="GO:0006895">
    <property type="term" value="P:Golgi to endosome transport"/>
    <property type="evidence" value="ECO:0007669"/>
    <property type="project" value="InterPro"/>
</dbReference>
<keyword evidence="11" id="KW-1185">Reference proteome</keyword>
<dbReference type="GO" id="GO:0000139">
    <property type="term" value="C:Golgi membrane"/>
    <property type="evidence" value="ECO:0007669"/>
    <property type="project" value="UniProtKB-SubCell"/>
</dbReference>
<feature type="domain" description="DOP1-like middle TPR" evidence="8">
    <location>
        <begin position="325"/>
        <end position="504"/>
    </location>
</feature>
<name>A0A0K6GCR5_9AGAM</name>
<evidence type="ECO:0000313" key="10">
    <source>
        <dbReference type="EMBL" id="CUA76397.1"/>
    </source>
</evidence>
<evidence type="ECO:0000259" key="7">
    <source>
        <dbReference type="Pfam" id="PF04118"/>
    </source>
</evidence>
<evidence type="ECO:0000256" key="5">
    <source>
        <dbReference type="ARBA" id="ARBA00023136"/>
    </source>
</evidence>
<evidence type="ECO:0000256" key="1">
    <source>
        <dbReference type="ARBA" id="ARBA00004395"/>
    </source>
</evidence>
<evidence type="ECO:0000313" key="11">
    <source>
        <dbReference type="Proteomes" id="UP000044841"/>
    </source>
</evidence>
<dbReference type="Pfam" id="PF24598">
    <property type="entry name" value="DOP1_C"/>
    <property type="match status" value="1"/>
</dbReference>
<dbReference type="Pfam" id="PF04118">
    <property type="entry name" value="Dopey_N"/>
    <property type="match status" value="1"/>
</dbReference>
<evidence type="ECO:0000256" key="6">
    <source>
        <dbReference type="ARBA" id="ARBA00046326"/>
    </source>
</evidence>
<proteinExistence type="inferred from homology"/>
<organism evidence="10 11">
    <name type="scientific">Rhizoctonia solani</name>
    <dbReference type="NCBI Taxonomy" id="456999"/>
    <lineage>
        <taxon>Eukaryota</taxon>
        <taxon>Fungi</taxon>
        <taxon>Dikarya</taxon>
        <taxon>Basidiomycota</taxon>
        <taxon>Agaricomycotina</taxon>
        <taxon>Agaricomycetes</taxon>
        <taxon>Cantharellales</taxon>
        <taxon>Ceratobasidiaceae</taxon>
        <taxon>Rhizoctonia</taxon>
    </lineage>
</organism>
<keyword evidence="4" id="KW-0333">Golgi apparatus</keyword>
<evidence type="ECO:0000259" key="8">
    <source>
        <dbReference type="Pfam" id="PF24597"/>
    </source>
</evidence>
<dbReference type="GO" id="GO:0005768">
    <property type="term" value="C:endosome"/>
    <property type="evidence" value="ECO:0007669"/>
    <property type="project" value="TreeGrafter"/>
</dbReference>
<dbReference type="Proteomes" id="UP000044841">
    <property type="component" value="Unassembled WGS sequence"/>
</dbReference>
<dbReference type="Pfam" id="PF24597">
    <property type="entry name" value="TPR_DOP1_M"/>
    <property type="match status" value="1"/>
</dbReference>
<comment type="subcellular location">
    <subcellularLocation>
        <location evidence="1">Golgi apparatus membrane</location>
        <topology evidence="1">Peripheral membrane protein</topology>
    </subcellularLocation>
</comment>
<dbReference type="InterPro" id="IPR056458">
    <property type="entry name" value="TPR_DOP1_M"/>
</dbReference>
<dbReference type="GO" id="GO:0005802">
    <property type="term" value="C:trans-Golgi network"/>
    <property type="evidence" value="ECO:0007669"/>
    <property type="project" value="TreeGrafter"/>
</dbReference>
<dbReference type="InterPro" id="IPR056457">
    <property type="entry name" value="DOP1_C"/>
</dbReference>
<dbReference type="InterPro" id="IPR040314">
    <property type="entry name" value="DOP1"/>
</dbReference>
<evidence type="ECO:0000256" key="4">
    <source>
        <dbReference type="ARBA" id="ARBA00023034"/>
    </source>
</evidence>
<keyword evidence="2" id="KW-0813">Transport</keyword>
<dbReference type="EMBL" id="CYGV01001678">
    <property type="protein sequence ID" value="CUA76397.1"/>
    <property type="molecule type" value="Genomic_DNA"/>
</dbReference>